<gene>
    <name evidence="2" type="ORF">BJY24_000350</name>
</gene>
<reference evidence="2 3" key="1">
    <citation type="submission" date="2020-08" db="EMBL/GenBank/DDBJ databases">
        <title>Sequencing the genomes of 1000 actinobacteria strains.</title>
        <authorList>
            <person name="Klenk H.-P."/>
        </authorList>
    </citation>
    <scope>NUCLEOTIDE SEQUENCE [LARGE SCALE GENOMIC DNA]</scope>
    <source>
        <strain evidence="2 3">DSM 43582</strain>
    </source>
</reference>
<accession>A0A7W9P962</accession>
<dbReference type="EMBL" id="JACHIT010000001">
    <property type="protein sequence ID" value="MBB5911483.1"/>
    <property type="molecule type" value="Genomic_DNA"/>
</dbReference>
<protein>
    <recommendedName>
        <fullName evidence="4">Extracellular solute-binding protein</fullName>
    </recommendedName>
</protein>
<dbReference type="AlphaFoldDB" id="A0A7W9P962"/>
<keyword evidence="3" id="KW-1185">Reference proteome</keyword>
<dbReference type="NCBIfam" id="NF046112">
    <property type="entry name" value="MSMEG_6209_Nter"/>
    <property type="match status" value="1"/>
</dbReference>
<comment type="caution">
    <text evidence="2">The sequence shown here is derived from an EMBL/GenBank/DDBJ whole genome shotgun (WGS) entry which is preliminary data.</text>
</comment>
<dbReference type="RefSeq" id="WP_246829575.1">
    <property type="nucleotide sequence ID" value="NZ_JACHIT010000001.1"/>
</dbReference>
<name>A0A7W9P962_9NOCA</name>
<dbReference type="Gene3D" id="1.10.8.1060">
    <property type="entry name" value="Corynebacterium glutamicum thioredoxin-dependent arsenate reductase, N-terminal domain"/>
    <property type="match status" value="1"/>
</dbReference>
<evidence type="ECO:0000313" key="2">
    <source>
        <dbReference type="EMBL" id="MBB5911483.1"/>
    </source>
</evidence>
<feature type="region of interest" description="Disordered" evidence="1">
    <location>
        <begin position="69"/>
        <end position="94"/>
    </location>
</feature>
<proteinExistence type="predicted"/>
<evidence type="ECO:0000256" key="1">
    <source>
        <dbReference type="SAM" id="MobiDB-lite"/>
    </source>
</evidence>
<organism evidence="2 3">
    <name type="scientific">Nocardia transvalensis</name>
    <dbReference type="NCBI Taxonomy" id="37333"/>
    <lineage>
        <taxon>Bacteria</taxon>
        <taxon>Bacillati</taxon>
        <taxon>Actinomycetota</taxon>
        <taxon>Actinomycetes</taxon>
        <taxon>Mycobacteriales</taxon>
        <taxon>Nocardiaceae</taxon>
        <taxon>Nocardia</taxon>
    </lineage>
</organism>
<evidence type="ECO:0008006" key="4">
    <source>
        <dbReference type="Google" id="ProtNLM"/>
    </source>
</evidence>
<sequence length="470" mass="50123">MGVSTTPEDKAAREEKALRELTNRLVESYTDSHSQERIGSAVGAARNRFDDASIRDFVPILVERMARRDLDGAPEPAPEPETTEGDAAESAGSGRGLAAVRDLLPPPWTPRRLALPAGALVVVAAVAAAVGLGGSSPESPAAAAPALTTVSGVVGSEKAAFFDDPNVAAVLARNGFKVQVDRAGSRQIATTVDLGTYDFAFPSSTPAAERILRQRNTTDRYTPFSSPMAIATFRPIVDLLTKAGVVRPGPVPTFDMNRYLDLTQRGVQWDQLEGNTEYPVRKSLLISTTDPRTSNSAAMYLAVAGYVANDNAIVRGRTAEEFVVSKVARLFTKQGFTDSSSEGPFAEYLSAGIGPTPMVWAYEAQFVEAGVEGKLQPDMTLLYPSPTVLSRHTLVPLTSAGDRIGRLLSTDPDLQRLAAEHGFRPNDGAQFAKVVAEHKVPAAADVVDVVDTPAYDTLEHLLDGVAESYN</sequence>
<dbReference type="Proteomes" id="UP000540412">
    <property type="component" value="Unassembled WGS sequence"/>
</dbReference>
<evidence type="ECO:0000313" key="3">
    <source>
        <dbReference type="Proteomes" id="UP000540412"/>
    </source>
</evidence>